<proteinExistence type="predicted"/>
<reference evidence="1" key="1">
    <citation type="journal article" date="2021" name="Proc. Natl. Acad. Sci. U.S.A.">
        <title>A Catalog of Tens of Thousands of Viruses from Human Metagenomes Reveals Hidden Associations with Chronic Diseases.</title>
        <authorList>
            <person name="Tisza M.J."/>
            <person name="Buck C.B."/>
        </authorList>
    </citation>
    <scope>NUCLEOTIDE SEQUENCE</scope>
    <source>
        <strain evidence="1">Ct9lR64</strain>
    </source>
</reference>
<evidence type="ECO:0000313" key="1">
    <source>
        <dbReference type="EMBL" id="DAE23869.1"/>
    </source>
</evidence>
<organism evidence="1">
    <name type="scientific">Siphoviridae sp. ct9lR64</name>
    <dbReference type="NCBI Taxonomy" id="2826178"/>
    <lineage>
        <taxon>Viruses</taxon>
        <taxon>Duplodnaviria</taxon>
        <taxon>Heunggongvirae</taxon>
        <taxon>Uroviricota</taxon>
        <taxon>Caudoviricetes</taxon>
    </lineage>
</organism>
<name>A0A8S5QYR2_9CAUD</name>
<sequence length="42" mass="4662">MTIEQRTSAILARIEEIKQGGSDEEKQDMKAALDLLGVTNEE</sequence>
<accession>A0A8S5QYR2</accession>
<dbReference type="EMBL" id="BK015760">
    <property type="protein sequence ID" value="DAE23869.1"/>
    <property type="molecule type" value="Genomic_DNA"/>
</dbReference>
<protein>
    <submittedName>
        <fullName evidence="1">Uncharacterized protein</fullName>
    </submittedName>
</protein>